<dbReference type="GO" id="GO:0016020">
    <property type="term" value="C:membrane"/>
    <property type="evidence" value="ECO:0007669"/>
    <property type="project" value="UniProtKB-SubCell"/>
</dbReference>
<dbReference type="GO" id="GO:0016787">
    <property type="term" value="F:hydrolase activity"/>
    <property type="evidence" value="ECO:0007669"/>
    <property type="project" value="TreeGrafter"/>
</dbReference>
<organism evidence="7 8">
    <name type="scientific">Pedobacter insulae</name>
    <dbReference type="NCBI Taxonomy" id="414048"/>
    <lineage>
        <taxon>Bacteria</taxon>
        <taxon>Pseudomonadati</taxon>
        <taxon>Bacteroidota</taxon>
        <taxon>Sphingobacteriia</taxon>
        <taxon>Sphingobacteriales</taxon>
        <taxon>Sphingobacteriaceae</taxon>
        <taxon>Pedobacter</taxon>
    </lineage>
</organism>
<evidence type="ECO:0000256" key="3">
    <source>
        <dbReference type="ARBA" id="ARBA00022692"/>
    </source>
</evidence>
<protein>
    <submittedName>
        <fullName evidence="7">Uncharacterized membrane protein YhhN</fullName>
    </submittedName>
</protein>
<dbReference type="AlphaFoldDB" id="A0A1I3AIY7"/>
<comment type="similarity">
    <text evidence="2">Belongs to the TMEM86 family.</text>
</comment>
<feature type="transmembrane region" description="Helical" evidence="6">
    <location>
        <begin position="176"/>
        <end position="196"/>
    </location>
</feature>
<evidence type="ECO:0000256" key="6">
    <source>
        <dbReference type="SAM" id="Phobius"/>
    </source>
</evidence>
<evidence type="ECO:0000256" key="1">
    <source>
        <dbReference type="ARBA" id="ARBA00004141"/>
    </source>
</evidence>
<feature type="transmembrane region" description="Helical" evidence="6">
    <location>
        <begin position="36"/>
        <end position="54"/>
    </location>
</feature>
<dbReference type="RefSeq" id="WP_090998098.1">
    <property type="nucleotide sequence ID" value="NZ_FOPP01000015.1"/>
</dbReference>
<gene>
    <name evidence="7" type="ORF">SAMN04489864_11538</name>
</gene>
<keyword evidence="4 6" id="KW-1133">Transmembrane helix</keyword>
<evidence type="ECO:0000256" key="5">
    <source>
        <dbReference type="ARBA" id="ARBA00023136"/>
    </source>
</evidence>
<dbReference type="STRING" id="414048.SAMN04489864_11538"/>
<evidence type="ECO:0000313" key="7">
    <source>
        <dbReference type="EMBL" id="SFH50044.1"/>
    </source>
</evidence>
<accession>A0A1I3AIY7</accession>
<dbReference type="InterPro" id="IPR012506">
    <property type="entry name" value="TMEM86B-like"/>
</dbReference>
<dbReference type="PANTHER" id="PTHR31885">
    <property type="entry name" value="GH04784P"/>
    <property type="match status" value="1"/>
</dbReference>
<feature type="transmembrane region" description="Helical" evidence="6">
    <location>
        <begin position="122"/>
        <end position="140"/>
    </location>
</feature>
<feature type="transmembrane region" description="Helical" evidence="6">
    <location>
        <begin position="66"/>
        <end position="82"/>
    </location>
</feature>
<dbReference type="Pfam" id="PF07947">
    <property type="entry name" value="YhhN"/>
    <property type="match status" value="1"/>
</dbReference>
<feature type="transmembrane region" description="Helical" evidence="6">
    <location>
        <begin position="146"/>
        <end position="164"/>
    </location>
</feature>
<evidence type="ECO:0000313" key="8">
    <source>
        <dbReference type="Proteomes" id="UP000199666"/>
    </source>
</evidence>
<evidence type="ECO:0000256" key="4">
    <source>
        <dbReference type="ARBA" id="ARBA00022989"/>
    </source>
</evidence>
<feature type="transmembrane region" description="Helical" evidence="6">
    <location>
        <begin position="202"/>
        <end position="220"/>
    </location>
</feature>
<proteinExistence type="inferred from homology"/>
<dbReference type="PANTHER" id="PTHR31885:SF6">
    <property type="entry name" value="GH04784P"/>
    <property type="match status" value="1"/>
</dbReference>
<keyword evidence="8" id="KW-1185">Reference proteome</keyword>
<reference evidence="7 8" key="1">
    <citation type="submission" date="2016-10" db="EMBL/GenBank/DDBJ databases">
        <authorList>
            <person name="de Groot N.N."/>
        </authorList>
    </citation>
    <scope>NUCLEOTIDE SEQUENCE [LARGE SCALE GENOMIC DNA]</scope>
    <source>
        <strain evidence="7 8">DSM 18684</strain>
    </source>
</reference>
<evidence type="ECO:0000256" key="2">
    <source>
        <dbReference type="ARBA" id="ARBA00007375"/>
    </source>
</evidence>
<feature type="transmembrane region" description="Helical" evidence="6">
    <location>
        <begin position="88"/>
        <end position="110"/>
    </location>
</feature>
<dbReference type="OrthoDB" id="5651790at2"/>
<name>A0A1I3AIY7_9SPHI</name>
<sequence length="234" mass="26736">MLKNHLGFNFYFALLFIVQLFTESDTLTDLFLFPQIHYFTKPLIAFSLFALLVYHTNLKGRFSKRIAAGLLFGLAGDIFLMFEDCFMYGLLSFLLGHIMYISAFFLDYKINTSINKDHAKNAVLGFGFFIILFCGGLWPYLGEMKIPVIIYAIAISAMGIMAFKRFGRVNSLSYKLIAVGAILFVLSDAFLAINRFAYSFKLSGWIIMATYMAAQYLITFGTMERRIKNKIEET</sequence>
<dbReference type="Proteomes" id="UP000199666">
    <property type="component" value="Unassembled WGS sequence"/>
</dbReference>
<keyword evidence="3 6" id="KW-0812">Transmembrane</keyword>
<keyword evidence="5 6" id="KW-0472">Membrane</keyword>
<dbReference type="EMBL" id="FOPP01000015">
    <property type="protein sequence ID" value="SFH50044.1"/>
    <property type="molecule type" value="Genomic_DNA"/>
</dbReference>
<comment type="subcellular location">
    <subcellularLocation>
        <location evidence="1">Membrane</location>
        <topology evidence="1">Multi-pass membrane protein</topology>
    </subcellularLocation>
</comment>